<accession>A0A1G9Y7I3</accession>
<dbReference type="GO" id="GO:0010487">
    <property type="term" value="F:thermospermine synthase activity"/>
    <property type="evidence" value="ECO:0007669"/>
    <property type="project" value="TreeGrafter"/>
</dbReference>
<dbReference type="InterPro" id="IPR029063">
    <property type="entry name" value="SAM-dependent_MTases_sf"/>
</dbReference>
<organism evidence="2 3">
    <name type="scientific">Lachnospira pectinoschiza</name>
    <dbReference type="NCBI Taxonomy" id="28052"/>
    <lineage>
        <taxon>Bacteria</taxon>
        <taxon>Bacillati</taxon>
        <taxon>Bacillota</taxon>
        <taxon>Clostridia</taxon>
        <taxon>Lachnospirales</taxon>
        <taxon>Lachnospiraceae</taxon>
        <taxon>Lachnospira</taxon>
    </lineage>
</organism>
<dbReference type="Gene3D" id="3.40.50.150">
    <property type="entry name" value="Vaccinia Virus protein VP39"/>
    <property type="match status" value="1"/>
</dbReference>
<gene>
    <name evidence="2" type="ORF">SAMN05216544_1717</name>
</gene>
<sequence length="258" mass="29340">MKNYDEAKEKNLYATKSRGYGKIMVRDQLDDNGEEVRYLLVNFQKESAMFKAPEKRDELCFAYTKQFANAFKINSQIKDSLLIGGAAFSYPKYYLSHYPEARLDVVEINPEMLEIAKKYFYLEDYIKMYAKAANGADNGRLGIHIQDGMQFLAACEKNYDLIINDAYIGASLDSGLMSYRGVAQIKRHLNAGGIYMVNIITALTGFFANDLKKAREVFGANFKNVYVYPVRPDLSSLEKQNCILIGTDLEIPKLDVIE</sequence>
<dbReference type="Pfam" id="PF01564">
    <property type="entry name" value="Spermine_synth"/>
    <property type="match status" value="1"/>
</dbReference>
<dbReference type="GO" id="GO:0006596">
    <property type="term" value="P:polyamine biosynthetic process"/>
    <property type="evidence" value="ECO:0007669"/>
    <property type="project" value="UniProtKB-KW"/>
</dbReference>
<keyword evidence="1" id="KW-0620">Polyamine biosynthesis</keyword>
<dbReference type="SUPFAM" id="SSF53335">
    <property type="entry name" value="S-adenosyl-L-methionine-dependent methyltransferases"/>
    <property type="match status" value="1"/>
</dbReference>
<proteinExistence type="predicted"/>
<dbReference type="Proteomes" id="UP000187651">
    <property type="component" value="Unassembled WGS sequence"/>
</dbReference>
<evidence type="ECO:0000313" key="2">
    <source>
        <dbReference type="EMBL" id="SDN04970.1"/>
    </source>
</evidence>
<dbReference type="EMBL" id="FNHZ01000005">
    <property type="protein sequence ID" value="SDN04970.1"/>
    <property type="molecule type" value="Genomic_DNA"/>
</dbReference>
<reference evidence="3" key="1">
    <citation type="submission" date="2016-10" db="EMBL/GenBank/DDBJ databases">
        <authorList>
            <person name="Varghese N."/>
            <person name="Submissions S."/>
        </authorList>
    </citation>
    <scope>NUCLEOTIDE SEQUENCE [LARGE SCALE GENOMIC DNA]</scope>
    <source>
        <strain evidence="3">M83</strain>
    </source>
</reference>
<evidence type="ECO:0000313" key="3">
    <source>
        <dbReference type="Proteomes" id="UP000187651"/>
    </source>
</evidence>
<name>A0A1G9Y7I3_9FIRM</name>
<keyword evidence="3" id="KW-1185">Reference proteome</keyword>
<dbReference type="CDD" id="cd02440">
    <property type="entry name" value="AdoMet_MTases"/>
    <property type="match status" value="1"/>
</dbReference>
<dbReference type="PANTHER" id="PTHR43317">
    <property type="entry name" value="THERMOSPERMINE SYNTHASE ACAULIS5"/>
    <property type="match status" value="1"/>
</dbReference>
<protein>
    <submittedName>
        <fullName evidence="2">Spermidine synthase</fullName>
    </submittedName>
</protein>
<dbReference type="PANTHER" id="PTHR43317:SF1">
    <property type="entry name" value="THERMOSPERMINE SYNTHASE ACAULIS5"/>
    <property type="match status" value="1"/>
</dbReference>
<dbReference type="NCBIfam" id="NF037959">
    <property type="entry name" value="MFS_SpdSyn"/>
    <property type="match status" value="1"/>
</dbReference>
<evidence type="ECO:0000256" key="1">
    <source>
        <dbReference type="ARBA" id="ARBA00023115"/>
    </source>
</evidence>
<dbReference type="RefSeq" id="WP_074521778.1">
    <property type="nucleotide sequence ID" value="NZ_FNHZ01000005.1"/>
</dbReference>
<dbReference type="AlphaFoldDB" id="A0A1G9Y7I3"/>